<comment type="catalytic activity">
    <reaction evidence="1 10">
        <text>Transfers a segment of a (1-&gt;4)-alpha-D-glucan to a new position in an acceptor, which may be glucose or a (1-&gt;4)-alpha-D-glucan.</text>
        <dbReference type="EC" id="2.4.1.25"/>
    </reaction>
</comment>
<dbReference type="GO" id="GO:0005975">
    <property type="term" value="P:carbohydrate metabolic process"/>
    <property type="evidence" value="ECO:0007669"/>
    <property type="project" value="InterPro"/>
</dbReference>
<reference evidence="12" key="1">
    <citation type="submission" date="2016-10" db="EMBL/GenBank/DDBJ databases">
        <authorList>
            <person name="Varghese N."/>
            <person name="Submissions S."/>
        </authorList>
    </citation>
    <scope>NUCLEOTIDE SEQUENCE [LARGE SCALE GENOMIC DNA]</scope>
    <source>
        <strain evidence="12">DSM 26893</strain>
    </source>
</reference>
<keyword evidence="12" id="KW-1185">Reference proteome</keyword>
<dbReference type="InterPro" id="IPR003385">
    <property type="entry name" value="Glyco_hydro_77"/>
</dbReference>
<keyword evidence="6 10" id="KW-0808">Transferase</keyword>
<evidence type="ECO:0000256" key="1">
    <source>
        <dbReference type="ARBA" id="ARBA00000439"/>
    </source>
</evidence>
<evidence type="ECO:0000256" key="5">
    <source>
        <dbReference type="ARBA" id="ARBA00022676"/>
    </source>
</evidence>
<dbReference type="PANTHER" id="PTHR32438">
    <property type="entry name" value="4-ALPHA-GLUCANOTRANSFERASE DPE1, CHLOROPLASTIC/AMYLOPLASTIC"/>
    <property type="match status" value="1"/>
</dbReference>
<evidence type="ECO:0000256" key="6">
    <source>
        <dbReference type="ARBA" id="ARBA00022679"/>
    </source>
</evidence>
<dbReference type="Proteomes" id="UP000199372">
    <property type="component" value="Unassembled WGS sequence"/>
</dbReference>
<evidence type="ECO:0000313" key="11">
    <source>
        <dbReference type="EMBL" id="SEM82873.1"/>
    </source>
</evidence>
<protein>
    <recommendedName>
        <fullName evidence="4 10">4-alpha-glucanotransferase</fullName>
        <ecNumber evidence="3 10">2.4.1.25</ecNumber>
    </recommendedName>
    <alternativeName>
        <fullName evidence="8 10">Amylomaltase</fullName>
    </alternativeName>
    <alternativeName>
        <fullName evidence="9 10">Disproportionating enzyme</fullName>
    </alternativeName>
</protein>
<accession>A0A1H8BJB4</accession>
<evidence type="ECO:0000256" key="4">
    <source>
        <dbReference type="ARBA" id="ARBA00020295"/>
    </source>
</evidence>
<evidence type="ECO:0000256" key="10">
    <source>
        <dbReference type="RuleBase" id="RU361207"/>
    </source>
</evidence>
<gene>
    <name evidence="11" type="ORF">SAMN04488011_101620</name>
</gene>
<proteinExistence type="inferred from homology"/>
<dbReference type="EC" id="2.4.1.25" evidence="3 10"/>
<evidence type="ECO:0000256" key="2">
    <source>
        <dbReference type="ARBA" id="ARBA00005684"/>
    </source>
</evidence>
<dbReference type="Pfam" id="PF02446">
    <property type="entry name" value="Glyco_hydro_77"/>
    <property type="match status" value="1"/>
</dbReference>
<dbReference type="Gene3D" id="3.20.20.80">
    <property type="entry name" value="Glycosidases"/>
    <property type="match status" value="1"/>
</dbReference>
<name>A0A1H8BJB4_9RHOB</name>
<dbReference type="NCBIfam" id="TIGR00217">
    <property type="entry name" value="malQ"/>
    <property type="match status" value="1"/>
</dbReference>
<dbReference type="SUPFAM" id="SSF51445">
    <property type="entry name" value="(Trans)glycosidases"/>
    <property type="match status" value="1"/>
</dbReference>
<keyword evidence="7 10" id="KW-0119">Carbohydrate metabolism</keyword>
<evidence type="ECO:0000256" key="9">
    <source>
        <dbReference type="ARBA" id="ARBA00031501"/>
    </source>
</evidence>
<sequence length="634" mass="68049">MSDPRDRLAARLGVLETFLDTTGRRQHLGAETRDAMLAAMDAPTDPLAAARHLDMLDAADAARPLPRWLVLDADAAHRLEALDGQGWTLALEDGETRKGQGAELGALPVGIHDLNGAGWVTTLLVAPRQVPLPPRGWGVTLPLYGLGQDGAVGSYADLAAAVAALGKAGADFVGINPVHAGFPADPQAFSPYSPSHRGRLSVAHIAPERAIDAPGGELLDWPADQGARRTALRAEFDAGAPGFADWRAAEGEALQLFALHQALSDTLGPYWTDWPAPYRDPNSAEVASFAAENTDTIAFHAWLQWRAERDLTTVHKAADAAGMRFGLYVDLAVGTQPMGAETWADPTLFASGVSLGAPPDAFSSKGQSWGLAPLRPDTLADRGFRPLATILRQQLRHARLMRIDHILGFERAFWVPQDRSTPGAYVAMPRDALLAVARIEAARVGATIVGEDLGNIPDGLQSALQEAGILGCRVAQFQQDWNADTATFLPADTYPESAMTSFGTHDLPTWEGWKRGRDIDWRRDIGDIDDAAHAEAHAQRRDEVAALTGLLGGDDAAALHRFLAETPSRLVAVQIEDLLGRVEQPNLPGTVHEHPNWRRPLGVAPDALGNLDAVAETTRLMANADRGGRVPWRS</sequence>
<evidence type="ECO:0000256" key="3">
    <source>
        <dbReference type="ARBA" id="ARBA00012560"/>
    </source>
</evidence>
<dbReference type="GO" id="GO:0004134">
    <property type="term" value="F:4-alpha-glucanotransferase activity"/>
    <property type="evidence" value="ECO:0007669"/>
    <property type="project" value="UniProtKB-EC"/>
</dbReference>
<dbReference type="InterPro" id="IPR017853">
    <property type="entry name" value="GH"/>
</dbReference>
<evidence type="ECO:0000256" key="7">
    <source>
        <dbReference type="ARBA" id="ARBA00023277"/>
    </source>
</evidence>
<organism evidence="11 12">
    <name type="scientific">Palleronia pelagia</name>
    <dbReference type="NCBI Taxonomy" id="387096"/>
    <lineage>
        <taxon>Bacteria</taxon>
        <taxon>Pseudomonadati</taxon>
        <taxon>Pseudomonadota</taxon>
        <taxon>Alphaproteobacteria</taxon>
        <taxon>Rhodobacterales</taxon>
        <taxon>Roseobacteraceae</taxon>
        <taxon>Palleronia</taxon>
    </lineage>
</organism>
<dbReference type="AlphaFoldDB" id="A0A1H8BJB4"/>
<evidence type="ECO:0000256" key="8">
    <source>
        <dbReference type="ARBA" id="ARBA00031423"/>
    </source>
</evidence>
<dbReference type="EMBL" id="FOCM01000001">
    <property type="protein sequence ID" value="SEM82873.1"/>
    <property type="molecule type" value="Genomic_DNA"/>
</dbReference>
<keyword evidence="5 10" id="KW-0328">Glycosyltransferase</keyword>
<dbReference type="RefSeq" id="WP_091844131.1">
    <property type="nucleotide sequence ID" value="NZ_FOCM01000001.1"/>
</dbReference>
<dbReference type="OrthoDB" id="9763489at2"/>
<evidence type="ECO:0000313" key="12">
    <source>
        <dbReference type="Proteomes" id="UP000199372"/>
    </source>
</evidence>
<dbReference type="PANTHER" id="PTHR32438:SF5">
    <property type="entry name" value="4-ALPHA-GLUCANOTRANSFERASE DPE1, CHLOROPLASTIC_AMYLOPLASTIC"/>
    <property type="match status" value="1"/>
</dbReference>
<comment type="similarity">
    <text evidence="2 10">Belongs to the disproportionating enzyme family.</text>
</comment>